<comment type="cofactor">
    <cofactor evidence="1 6">
        <name>FAD</name>
        <dbReference type="ChEBI" id="CHEBI:57692"/>
    </cofactor>
</comment>
<evidence type="ECO:0000259" key="7">
    <source>
        <dbReference type="Pfam" id="PF01593"/>
    </source>
</evidence>
<name>A0A2J6SNL3_9HELO</name>
<dbReference type="OrthoDB" id="5046242at2759"/>
<dbReference type="InParanoid" id="A0A2J6SNL3"/>
<evidence type="ECO:0000313" key="9">
    <source>
        <dbReference type="Proteomes" id="UP000235371"/>
    </source>
</evidence>
<feature type="binding site" evidence="5">
    <location>
        <begin position="35"/>
        <end position="36"/>
    </location>
    <ligand>
        <name>FAD</name>
        <dbReference type="ChEBI" id="CHEBI:57692"/>
    </ligand>
</feature>
<feature type="binding site" evidence="5">
    <location>
        <position position="16"/>
    </location>
    <ligand>
        <name>FAD</name>
        <dbReference type="ChEBI" id="CHEBI:57692"/>
    </ligand>
</feature>
<organism evidence="8 9">
    <name type="scientific">Hyaloscypha bicolor E</name>
    <dbReference type="NCBI Taxonomy" id="1095630"/>
    <lineage>
        <taxon>Eukaryota</taxon>
        <taxon>Fungi</taxon>
        <taxon>Dikarya</taxon>
        <taxon>Ascomycota</taxon>
        <taxon>Pezizomycotina</taxon>
        <taxon>Leotiomycetes</taxon>
        <taxon>Helotiales</taxon>
        <taxon>Hyaloscyphaceae</taxon>
        <taxon>Hyaloscypha</taxon>
        <taxon>Hyaloscypha bicolor</taxon>
    </lineage>
</organism>
<dbReference type="Gene3D" id="3.50.50.60">
    <property type="entry name" value="FAD/NAD(P)-binding domain"/>
    <property type="match status" value="1"/>
</dbReference>
<evidence type="ECO:0000256" key="6">
    <source>
        <dbReference type="RuleBase" id="RU362067"/>
    </source>
</evidence>
<dbReference type="InterPro" id="IPR050703">
    <property type="entry name" value="Flavin_MAO"/>
</dbReference>
<dbReference type="EMBL" id="KZ613905">
    <property type="protein sequence ID" value="PMD52362.1"/>
    <property type="molecule type" value="Genomic_DNA"/>
</dbReference>
<dbReference type="Pfam" id="PF01593">
    <property type="entry name" value="Amino_oxidase"/>
    <property type="match status" value="1"/>
</dbReference>
<accession>A0A2J6SNL3</accession>
<sequence length="464" mass="50410">MPEQIHDVIVVGAGLSGLQAAYNIQKAGFSCVILEARNRVGGKTWSVPLASGKGCVDIGAAWTNDTNQTHITALVKKFGLEIVQQNIEGDCIFQDQDGATHVFPYEASPKFTNAEVEDLERIRDIIHDLSVIYHAKGKSDENYDHMSLEQFVIAKDGMKKTVDMVKIWSRVMLGVESTELSAQFFIEYTGKGGGLKTLRSDGKGGGQYLRFRKGTQSLSLGLASLLKPGTIHLSTPVFSICDKGSSVTATTTTSRMFTAKKLILSIPTPLYRDLTFSPSLTGKKLTFASNTKLGYYSKLILCYSSPWWTKTQKCGLALSYQTPVGVVRDTSVAADGQFSLTCFLGGDPGLAWSLLPAHERRAQVMQQVAKIYGNEEEVFKPVEVFEQEWTKEEWSKGAPSPVTGPGLLTEAGKALTEKVGNLHFVGTETSDVWAGYMEGAVRSGVRGAREVTERLGGGVVAAKL</sequence>
<dbReference type="InterPro" id="IPR001613">
    <property type="entry name" value="Flavin_amine_oxidase"/>
</dbReference>
<dbReference type="STRING" id="1095630.A0A2J6SNL3"/>
<keyword evidence="6" id="KW-0285">Flavoprotein</keyword>
<evidence type="ECO:0000313" key="8">
    <source>
        <dbReference type="EMBL" id="PMD52362.1"/>
    </source>
</evidence>
<dbReference type="Gene3D" id="1.10.405.10">
    <property type="entry name" value="Guanine Nucleotide Dissociation Inhibitor, domain 1"/>
    <property type="match status" value="1"/>
</dbReference>
<dbReference type="AlphaFoldDB" id="A0A2J6SNL3"/>
<dbReference type="SUPFAM" id="SSF54373">
    <property type="entry name" value="FAD-linked reductases, C-terminal domain"/>
    <property type="match status" value="1"/>
</dbReference>
<keyword evidence="9" id="KW-1185">Reference proteome</keyword>
<gene>
    <name evidence="8" type="ORF">K444DRAFT_543556</name>
</gene>
<dbReference type="PANTHER" id="PTHR43563">
    <property type="entry name" value="AMINE OXIDASE"/>
    <property type="match status" value="1"/>
</dbReference>
<evidence type="ECO:0000256" key="1">
    <source>
        <dbReference type="ARBA" id="ARBA00001974"/>
    </source>
</evidence>
<keyword evidence="3 6" id="KW-0560">Oxidoreductase</keyword>
<evidence type="ECO:0000256" key="3">
    <source>
        <dbReference type="ARBA" id="ARBA00023002"/>
    </source>
</evidence>
<dbReference type="PANTHER" id="PTHR43563:SF14">
    <property type="entry name" value="AMINE OXIDASE"/>
    <property type="match status" value="1"/>
</dbReference>
<dbReference type="RefSeq" id="XP_024729266.1">
    <property type="nucleotide sequence ID" value="XM_024875972.1"/>
</dbReference>
<feature type="binding site" evidence="5">
    <location>
        <position position="237"/>
    </location>
    <ligand>
        <name>FAD</name>
        <dbReference type="ChEBI" id="CHEBI:57692"/>
    </ligand>
</feature>
<keyword evidence="6" id="KW-0274">FAD</keyword>
<feature type="domain" description="Amine oxidase" evidence="7">
    <location>
        <begin position="15"/>
        <end position="451"/>
    </location>
</feature>
<dbReference type="GO" id="GO:0097621">
    <property type="term" value="F:monoamine oxidase activity"/>
    <property type="evidence" value="ECO:0007669"/>
    <property type="project" value="UniProtKB-EC"/>
</dbReference>
<comment type="catalytic activity">
    <reaction evidence="4">
        <text>a secondary aliphatic amine + O2 + H2O = a primary amine + an aldehyde + H2O2</text>
        <dbReference type="Rhea" id="RHEA:26414"/>
        <dbReference type="ChEBI" id="CHEBI:15377"/>
        <dbReference type="ChEBI" id="CHEBI:15379"/>
        <dbReference type="ChEBI" id="CHEBI:16240"/>
        <dbReference type="ChEBI" id="CHEBI:17478"/>
        <dbReference type="ChEBI" id="CHEBI:58855"/>
        <dbReference type="ChEBI" id="CHEBI:65296"/>
        <dbReference type="EC" id="1.4.3.4"/>
    </reaction>
</comment>
<proteinExistence type="inferred from homology"/>
<evidence type="ECO:0000256" key="2">
    <source>
        <dbReference type="ARBA" id="ARBA00005995"/>
    </source>
</evidence>
<dbReference type="GeneID" id="36584051"/>
<reference evidence="8 9" key="1">
    <citation type="submission" date="2016-04" db="EMBL/GenBank/DDBJ databases">
        <title>A degradative enzymes factory behind the ericoid mycorrhizal symbiosis.</title>
        <authorList>
            <consortium name="DOE Joint Genome Institute"/>
            <person name="Martino E."/>
            <person name="Morin E."/>
            <person name="Grelet G."/>
            <person name="Kuo A."/>
            <person name="Kohler A."/>
            <person name="Daghino S."/>
            <person name="Barry K."/>
            <person name="Choi C."/>
            <person name="Cichocki N."/>
            <person name="Clum A."/>
            <person name="Copeland A."/>
            <person name="Hainaut M."/>
            <person name="Haridas S."/>
            <person name="Labutti K."/>
            <person name="Lindquist E."/>
            <person name="Lipzen A."/>
            <person name="Khouja H.-R."/>
            <person name="Murat C."/>
            <person name="Ohm R."/>
            <person name="Olson A."/>
            <person name="Spatafora J."/>
            <person name="Veneault-Fourrey C."/>
            <person name="Henrissat B."/>
            <person name="Grigoriev I."/>
            <person name="Martin F."/>
            <person name="Perotto S."/>
        </authorList>
    </citation>
    <scope>NUCLEOTIDE SEQUENCE [LARGE SCALE GENOMIC DNA]</scope>
    <source>
        <strain evidence="8 9">E</strain>
    </source>
</reference>
<dbReference type="Proteomes" id="UP000235371">
    <property type="component" value="Unassembled WGS sequence"/>
</dbReference>
<evidence type="ECO:0000256" key="5">
    <source>
        <dbReference type="PIRSR" id="PIRSR601613-1"/>
    </source>
</evidence>
<feature type="binding site" evidence="5">
    <location>
        <position position="343"/>
    </location>
    <ligand>
        <name>substrate</name>
    </ligand>
</feature>
<dbReference type="Gene3D" id="3.90.660.10">
    <property type="match status" value="1"/>
</dbReference>
<dbReference type="PRINTS" id="PR00757">
    <property type="entry name" value="AMINEOXDASEF"/>
</dbReference>
<dbReference type="InterPro" id="IPR036188">
    <property type="entry name" value="FAD/NAD-bd_sf"/>
</dbReference>
<evidence type="ECO:0000256" key="4">
    <source>
        <dbReference type="ARBA" id="ARBA00048448"/>
    </source>
</evidence>
<dbReference type="SUPFAM" id="SSF51905">
    <property type="entry name" value="FAD/NAD(P)-binding domain"/>
    <property type="match status" value="1"/>
</dbReference>
<feature type="binding site" evidence="5">
    <location>
        <position position="428"/>
    </location>
    <ligand>
        <name>FAD</name>
        <dbReference type="ChEBI" id="CHEBI:57692"/>
    </ligand>
</feature>
<dbReference type="EC" id="1.4.3.-" evidence="6"/>
<dbReference type="InterPro" id="IPR002937">
    <property type="entry name" value="Amino_oxidase"/>
</dbReference>
<protein>
    <recommendedName>
        <fullName evidence="6">Amine oxidase</fullName>
        <ecNumber evidence="6">1.4.3.-</ecNumber>
    </recommendedName>
</protein>
<comment type="similarity">
    <text evidence="2 6">Belongs to the flavin monoamine oxidase family.</text>
</comment>